<evidence type="ECO:0000256" key="4">
    <source>
        <dbReference type="ARBA" id="ARBA00022989"/>
    </source>
</evidence>
<evidence type="ECO:0000256" key="1">
    <source>
        <dbReference type="ARBA" id="ARBA00004141"/>
    </source>
</evidence>
<comment type="caution">
    <text evidence="7">The sequence shown here is derived from an EMBL/GenBank/DDBJ whole genome shotgun (WGS) entry which is preliminary data.</text>
</comment>
<feature type="transmembrane region" description="Helical" evidence="6">
    <location>
        <begin position="66"/>
        <end position="88"/>
    </location>
</feature>
<dbReference type="EMBL" id="MWPV01000001">
    <property type="protein sequence ID" value="OUL59556.1"/>
    <property type="molecule type" value="Genomic_DNA"/>
</dbReference>
<dbReference type="RefSeq" id="WP_086742946.1">
    <property type="nucleotide sequence ID" value="NZ_MWPV01000001.1"/>
</dbReference>
<dbReference type="PANTHER" id="PTHR43461:SF1">
    <property type="entry name" value="TRANSMEMBRANE PROTEIN 256"/>
    <property type="match status" value="1"/>
</dbReference>
<accession>A0A244CVV0</accession>
<keyword evidence="8" id="KW-1185">Reference proteome</keyword>
<reference evidence="7 8" key="1">
    <citation type="submission" date="2017-02" db="EMBL/GenBank/DDBJ databases">
        <title>Pseudoalteromonas ulvae TC14 Genome.</title>
        <authorList>
            <person name="Molmeret M."/>
        </authorList>
    </citation>
    <scope>NUCLEOTIDE SEQUENCE [LARGE SCALE GENOMIC DNA]</scope>
    <source>
        <strain evidence="7">TC14</strain>
    </source>
</reference>
<keyword evidence="4 6" id="KW-1133">Transmembrane helix</keyword>
<feature type="transmembrane region" description="Helical" evidence="6">
    <location>
        <begin position="94"/>
        <end position="118"/>
    </location>
</feature>
<name>A0A244CVV0_PSEDV</name>
<evidence type="ECO:0008006" key="9">
    <source>
        <dbReference type="Google" id="ProtNLM"/>
    </source>
</evidence>
<comment type="subcellular location">
    <subcellularLocation>
        <location evidence="1">Membrane</location>
        <topology evidence="1">Multi-pass membrane protein</topology>
    </subcellularLocation>
</comment>
<evidence type="ECO:0000313" key="7">
    <source>
        <dbReference type="EMBL" id="OUL59556.1"/>
    </source>
</evidence>
<keyword evidence="3 6" id="KW-0812">Transmembrane</keyword>
<evidence type="ECO:0000256" key="6">
    <source>
        <dbReference type="SAM" id="Phobius"/>
    </source>
</evidence>
<evidence type="ECO:0000313" key="8">
    <source>
        <dbReference type="Proteomes" id="UP000194841"/>
    </source>
</evidence>
<feature type="transmembrane region" description="Helical" evidence="6">
    <location>
        <begin position="39"/>
        <end position="59"/>
    </location>
</feature>
<proteinExistence type="inferred from homology"/>
<dbReference type="GO" id="GO:0005886">
    <property type="term" value="C:plasma membrane"/>
    <property type="evidence" value="ECO:0007669"/>
    <property type="project" value="TreeGrafter"/>
</dbReference>
<gene>
    <name evidence="7" type="ORF">B1199_04680</name>
</gene>
<evidence type="ECO:0000256" key="2">
    <source>
        <dbReference type="ARBA" id="ARBA00009694"/>
    </source>
</evidence>
<evidence type="ECO:0000256" key="3">
    <source>
        <dbReference type="ARBA" id="ARBA00022692"/>
    </source>
</evidence>
<protein>
    <recommendedName>
        <fullName evidence="9">DUF423 domain-containing protein</fullName>
    </recommendedName>
</protein>
<dbReference type="PANTHER" id="PTHR43461">
    <property type="entry name" value="TRANSMEMBRANE PROTEIN 256"/>
    <property type="match status" value="1"/>
</dbReference>
<comment type="similarity">
    <text evidence="2">Belongs to the UPF0382 family.</text>
</comment>
<keyword evidence="5 6" id="KW-0472">Membrane</keyword>
<dbReference type="AlphaFoldDB" id="A0A244CVV0"/>
<organism evidence="7 8">
    <name type="scientific">Pseudoalteromonas ulvae</name>
    <dbReference type="NCBI Taxonomy" id="107327"/>
    <lineage>
        <taxon>Bacteria</taxon>
        <taxon>Pseudomonadati</taxon>
        <taxon>Pseudomonadota</taxon>
        <taxon>Gammaproteobacteria</taxon>
        <taxon>Alteromonadales</taxon>
        <taxon>Pseudoalteromonadaceae</taxon>
        <taxon>Pseudoalteromonas</taxon>
    </lineage>
</organism>
<dbReference type="Pfam" id="PF04241">
    <property type="entry name" value="DUF423"/>
    <property type="match status" value="1"/>
</dbReference>
<sequence length="123" mass="13116">MVKWILIAGGVFAGLAVILGAFAAHGLKQSLSPSAIAVFQTGVQYQMSHALALILFALLAKQGVPLQWAAGLLCAGIICFSGSLYLLATTGVKWFGPITPLGGLMFILGWVVFVYQIIRFEFK</sequence>
<dbReference type="InterPro" id="IPR006696">
    <property type="entry name" value="DUF423"/>
</dbReference>
<evidence type="ECO:0000256" key="5">
    <source>
        <dbReference type="ARBA" id="ARBA00023136"/>
    </source>
</evidence>
<dbReference type="Proteomes" id="UP000194841">
    <property type="component" value="Unassembled WGS sequence"/>
</dbReference>
<dbReference type="OrthoDB" id="9802121at2"/>